<proteinExistence type="predicted"/>
<gene>
    <name evidence="2" type="ORF">ACFFGH_02590</name>
</gene>
<keyword evidence="3" id="KW-1185">Reference proteome</keyword>
<evidence type="ECO:0000313" key="3">
    <source>
        <dbReference type="Proteomes" id="UP001589896"/>
    </source>
</evidence>
<accession>A0ABV6RJ02</accession>
<keyword evidence="1" id="KW-0732">Signal</keyword>
<comment type="caution">
    <text evidence="2">The sequence shown here is derived from an EMBL/GenBank/DDBJ whole genome shotgun (WGS) entry which is preliminary data.</text>
</comment>
<evidence type="ECO:0000256" key="1">
    <source>
        <dbReference type="SAM" id="SignalP"/>
    </source>
</evidence>
<feature type="chain" id="PRO_5045612497" evidence="1">
    <location>
        <begin position="19"/>
        <end position="170"/>
    </location>
</feature>
<name>A0ABV6RJ02_9GAMM</name>
<dbReference type="Pfam" id="PF12915">
    <property type="entry name" value="DUF3833"/>
    <property type="match status" value="1"/>
</dbReference>
<dbReference type="EMBL" id="JBHLTG010000001">
    <property type="protein sequence ID" value="MFC0676741.1"/>
    <property type="molecule type" value="Genomic_DNA"/>
</dbReference>
<dbReference type="InterPro" id="IPR024409">
    <property type="entry name" value="DUF3833"/>
</dbReference>
<organism evidence="2 3">
    <name type="scientific">Lysobacter korlensis</name>
    <dbReference type="NCBI Taxonomy" id="553636"/>
    <lineage>
        <taxon>Bacteria</taxon>
        <taxon>Pseudomonadati</taxon>
        <taxon>Pseudomonadota</taxon>
        <taxon>Gammaproteobacteria</taxon>
        <taxon>Lysobacterales</taxon>
        <taxon>Lysobacteraceae</taxon>
        <taxon>Lysobacter</taxon>
    </lineage>
</organism>
<reference evidence="2 3" key="1">
    <citation type="submission" date="2024-09" db="EMBL/GenBank/DDBJ databases">
        <authorList>
            <person name="Sun Q."/>
            <person name="Mori K."/>
        </authorList>
    </citation>
    <scope>NUCLEOTIDE SEQUENCE [LARGE SCALE GENOMIC DNA]</scope>
    <source>
        <strain evidence="2 3">KCTC 23076</strain>
    </source>
</reference>
<protein>
    <submittedName>
        <fullName evidence="2">DUF3833 family protein</fullName>
    </submittedName>
</protein>
<evidence type="ECO:0000313" key="2">
    <source>
        <dbReference type="EMBL" id="MFC0676741.1"/>
    </source>
</evidence>
<sequence length="170" mass="18442">MRPALAALLLACPLAVAAAATPAPQADPVSLFEGRSTGRGELTLLFGDARPFRVESHGRQQADGSFRLDQVVNFEGEAPRKRHWIIRPTGEQQFTFTLSDAAGPGTAVVEGKRLTLRYPVNRAGVRMEQVLEPLPDGQSIANTGTVRWLGIPIGHLRETITRDTPIDPAR</sequence>
<feature type="signal peptide" evidence="1">
    <location>
        <begin position="1"/>
        <end position="18"/>
    </location>
</feature>
<dbReference type="Proteomes" id="UP001589896">
    <property type="component" value="Unassembled WGS sequence"/>
</dbReference>
<dbReference type="RefSeq" id="WP_386664543.1">
    <property type="nucleotide sequence ID" value="NZ_JBHLTG010000001.1"/>
</dbReference>